<dbReference type="InterPro" id="IPR029069">
    <property type="entry name" value="HotDog_dom_sf"/>
</dbReference>
<keyword evidence="3" id="KW-1185">Reference proteome</keyword>
<proteinExistence type="predicted"/>
<evidence type="ECO:0000259" key="1">
    <source>
        <dbReference type="Pfam" id="PF03061"/>
    </source>
</evidence>
<dbReference type="PANTHER" id="PTHR47260:SF4">
    <property type="entry name" value="MIOREX COMPLEX COMPONENT 3"/>
    <property type="match status" value="1"/>
</dbReference>
<name>A0A642UM21_DIURU</name>
<accession>A0A642UM21</accession>
<evidence type="ECO:0000313" key="3">
    <source>
        <dbReference type="Proteomes" id="UP000449547"/>
    </source>
</evidence>
<dbReference type="EMBL" id="SWFT01000102">
    <property type="protein sequence ID" value="KAA8901468.1"/>
    <property type="molecule type" value="Genomic_DNA"/>
</dbReference>
<dbReference type="CDD" id="cd03443">
    <property type="entry name" value="PaaI_thioesterase"/>
    <property type="match status" value="1"/>
</dbReference>
<dbReference type="OMA" id="GRKCIIT"/>
<dbReference type="SUPFAM" id="SSF54637">
    <property type="entry name" value="Thioesterase/thiol ester dehydrase-isomerase"/>
    <property type="match status" value="1"/>
</dbReference>
<reference evidence="2 3" key="1">
    <citation type="submission" date="2019-07" db="EMBL/GenBank/DDBJ databases">
        <title>Genome assembly of two rare yeast pathogens: Diutina rugosa and Trichomonascus ciferrii.</title>
        <authorList>
            <person name="Mixao V."/>
            <person name="Saus E."/>
            <person name="Hansen A."/>
            <person name="Lass-Flor C."/>
            <person name="Gabaldon T."/>
        </authorList>
    </citation>
    <scope>NUCLEOTIDE SEQUENCE [LARGE SCALE GENOMIC DNA]</scope>
    <source>
        <strain evidence="2 3">CBS 613</strain>
    </source>
</reference>
<dbReference type="VEuPathDB" id="FungiDB:DIURU_003177"/>
<organism evidence="2 3">
    <name type="scientific">Diutina rugosa</name>
    <name type="common">Yeast</name>
    <name type="synonym">Candida rugosa</name>
    <dbReference type="NCBI Taxonomy" id="5481"/>
    <lineage>
        <taxon>Eukaryota</taxon>
        <taxon>Fungi</taxon>
        <taxon>Dikarya</taxon>
        <taxon>Ascomycota</taxon>
        <taxon>Saccharomycotina</taxon>
        <taxon>Pichiomycetes</taxon>
        <taxon>Debaryomycetaceae</taxon>
        <taxon>Diutina</taxon>
    </lineage>
</organism>
<comment type="caution">
    <text evidence="2">The sequence shown here is derived from an EMBL/GenBank/DDBJ whole genome shotgun (WGS) entry which is preliminary data.</text>
</comment>
<gene>
    <name evidence="2" type="ORF">DIURU_003177</name>
</gene>
<dbReference type="AlphaFoldDB" id="A0A642UM21"/>
<dbReference type="Pfam" id="PF03061">
    <property type="entry name" value="4HBT"/>
    <property type="match status" value="1"/>
</dbReference>
<dbReference type="Gene3D" id="3.10.129.10">
    <property type="entry name" value="Hotdog Thioesterase"/>
    <property type="match status" value="1"/>
</dbReference>
<dbReference type="InterPro" id="IPR006683">
    <property type="entry name" value="Thioestr_dom"/>
</dbReference>
<dbReference type="OrthoDB" id="506431at2759"/>
<dbReference type="PANTHER" id="PTHR47260">
    <property type="entry name" value="UPF0644 PROTEIN PB2B4.06"/>
    <property type="match status" value="1"/>
</dbReference>
<feature type="domain" description="Thioesterase" evidence="1">
    <location>
        <begin position="121"/>
        <end position="188"/>
    </location>
</feature>
<evidence type="ECO:0000313" key="2">
    <source>
        <dbReference type="EMBL" id="KAA8901468.1"/>
    </source>
</evidence>
<dbReference type="InterPro" id="IPR052061">
    <property type="entry name" value="PTE-AB_protein"/>
</dbReference>
<dbReference type="Proteomes" id="UP000449547">
    <property type="component" value="Unassembled WGS sequence"/>
</dbReference>
<dbReference type="GeneID" id="54781828"/>
<protein>
    <recommendedName>
        <fullName evidence="1">Thioesterase domain-containing protein</fullName>
    </recommendedName>
</protein>
<dbReference type="RefSeq" id="XP_034011949.1">
    <property type="nucleotide sequence ID" value="XM_034155910.1"/>
</dbReference>
<sequence>MIKGLVRTAIPLTAFAVGVAMFPVNWRKSAWTEKAPVHSNPEVVKAIEQTSLYQKLVQDPNFEFWSKNATLPSQHQKNQVSTGLMFGKDGFEIDPIGFMDKKNGKLVAYFHLGKNLTSADGQIHNGVMATILDEGLCMAGFPLLPSKRGVTAKLAIDFHNQAPPGSTVKLEANVVEAKGRKVVIEGGVSTINLTSPDKPGVTIATASCILVEPKWFKYFNWLKLL</sequence>